<dbReference type="InterPro" id="IPR039421">
    <property type="entry name" value="Type_1_exporter"/>
</dbReference>
<dbReference type="InterPro" id="IPR003593">
    <property type="entry name" value="AAA+_ATPase"/>
</dbReference>
<accession>A0A1C3E590</accession>
<feature type="transmembrane region" description="Helical" evidence="10">
    <location>
        <begin position="173"/>
        <end position="192"/>
    </location>
</feature>
<evidence type="ECO:0000256" key="4">
    <source>
        <dbReference type="ARBA" id="ARBA00022692"/>
    </source>
</evidence>
<feature type="transmembrane region" description="Helical" evidence="10">
    <location>
        <begin position="281"/>
        <end position="303"/>
    </location>
</feature>
<feature type="domain" description="ABC transporter" evidence="11">
    <location>
        <begin position="372"/>
        <end position="610"/>
    </location>
</feature>
<reference evidence="13 14" key="1">
    <citation type="submission" date="2016-05" db="EMBL/GenBank/DDBJ databases">
        <title>Genomic and physiological characterization of Planctopirus sp. isolated from fresh water lake.</title>
        <authorList>
            <person name="Subhash Y."/>
            <person name="Ramana C."/>
        </authorList>
    </citation>
    <scope>NUCLEOTIDE SEQUENCE [LARGE SCALE GENOMIC DNA]</scope>
    <source>
        <strain evidence="13 14">JC280</strain>
    </source>
</reference>
<dbReference type="AlphaFoldDB" id="A0A1C3E590"/>
<keyword evidence="5" id="KW-0547">Nucleotide-binding</keyword>
<dbReference type="InterPro" id="IPR003439">
    <property type="entry name" value="ABC_transporter-like_ATP-bd"/>
</dbReference>
<evidence type="ECO:0000256" key="5">
    <source>
        <dbReference type="ARBA" id="ARBA00022741"/>
    </source>
</evidence>
<evidence type="ECO:0000256" key="2">
    <source>
        <dbReference type="ARBA" id="ARBA00022448"/>
    </source>
</evidence>
<feature type="region of interest" description="Disordered" evidence="9">
    <location>
        <begin position="619"/>
        <end position="650"/>
    </location>
</feature>
<gene>
    <name evidence="13" type="ORF">A6X21_11885</name>
</gene>
<dbReference type="FunFam" id="3.40.50.300:FF:000221">
    <property type="entry name" value="Multidrug ABC transporter ATP-binding protein"/>
    <property type="match status" value="1"/>
</dbReference>
<comment type="subcellular location">
    <subcellularLocation>
        <location evidence="1">Cell membrane</location>
        <topology evidence="1">Multi-pass membrane protein</topology>
    </subcellularLocation>
</comment>
<protein>
    <submittedName>
        <fullName evidence="13">ABC transporter</fullName>
    </submittedName>
</protein>
<keyword evidence="6" id="KW-0067">ATP-binding</keyword>
<dbReference type="Pfam" id="PF00664">
    <property type="entry name" value="ABC_membrane"/>
    <property type="match status" value="1"/>
</dbReference>
<evidence type="ECO:0000256" key="1">
    <source>
        <dbReference type="ARBA" id="ARBA00004651"/>
    </source>
</evidence>
<dbReference type="SUPFAM" id="SSF90123">
    <property type="entry name" value="ABC transporter transmembrane region"/>
    <property type="match status" value="1"/>
</dbReference>
<dbReference type="Gene3D" id="3.40.50.300">
    <property type="entry name" value="P-loop containing nucleotide triphosphate hydrolases"/>
    <property type="match status" value="1"/>
</dbReference>
<dbReference type="Gene3D" id="1.20.1560.10">
    <property type="entry name" value="ABC transporter type 1, transmembrane domain"/>
    <property type="match status" value="1"/>
</dbReference>
<evidence type="ECO:0000256" key="10">
    <source>
        <dbReference type="SAM" id="Phobius"/>
    </source>
</evidence>
<evidence type="ECO:0000256" key="8">
    <source>
        <dbReference type="ARBA" id="ARBA00023136"/>
    </source>
</evidence>
<keyword evidence="3" id="KW-1003">Cell membrane</keyword>
<comment type="caution">
    <text evidence="13">The sequence shown here is derived from an EMBL/GenBank/DDBJ whole genome shotgun (WGS) entry which is preliminary data.</text>
</comment>
<keyword evidence="2" id="KW-0813">Transport</keyword>
<evidence type="ECO:0000259" key="11">
    <source>
        <dbReference type="PROSITE" id="PS50893"/>
    </source>
</evidence>
<keyword evidence="7 10" id="KW-1133">Transmembrane helix</keyword>
<keyword evidence="8 10" id="KW-0472">Membrane</keyword>
<dbReference type="STRING" id="1841610.A6X21_11885"/>
<feature type="transmembrane region" description="Helical" evidence="10">
    <location>
        <begin position="198"/>
        <end position="217"/>
    </location>
</feature>
<dbReference type="GO" id="GO:0015421">
    <property type="term" value="F:ABC-type oligopeptide transporter activity"/>
    <property type="evidence" value="ECO:0007669"/>
    <property type="project" value="TreeGrafter"/>
</dbReference>
<keyword evidence="4 10" id="KW-0812">Transmembrane</keyword>
<evidence type="ECO:0000259" key="12">
    <source>
        <dbReference type="PROSITE" id="PS50929"/>
    </source>
</evidence>
<dbReference type="PROSITE" id="PS50893">
    <property type="entry name" value="ABC_TRANSPORTER_2"/>
    <property type="match status" value="1"/>
</dbReference>
<dbReference type="InterPro" id="IPR036640">
    <property type="entry name" value="ABC1_TM_sf"/>
</dbReference>
<dbReference type="GO" id="GO:0005886">
    <property type="term" value="C:plasma membrane"/>
    <property type="evidence" value="ECO:0007669"/>
    <property type="project" value="UniProtKB-SubCell"/>
</dbReference>
<dbReference type="SMART" id="SM00382">
    <property type="entry name" value="AAA"/>
    <property type="match status" value="1"/>
</dbReference>
<dbReference type="PANTHER" id="PTHR43394">
    <property type="entry name" value="ATP-DEPENDENT PERMEASE MDL1, MITOCHONDRIAL"/>
    <property type="match status" value="1"/>
</dbReference>
<name>A0A1C3E590_9PLAN</name>
<proteinExistence type="predicted"/>
<evidence type="ECO:0000256" key="6">
    <source>
        <dbReference type="ARBA" id="ARBA00022840"/>
    </source>
</evidence>
<dbReference type="PROSITE" id="PS50929">
    <property type="entry name" value="ABC_TM1F"/>
    <property type="match status" value="1"/>
</dbReference>
<dbReference type="Pfam" id="PF00005">
    <property type="entry name" value="ABC_tran"/>
    <property type="match status" value="1"/>
</dbReference>
<sequence length="650" mass="71591">MSPAAVDSRPNTAHEAPAPARHLVLRLLGLAWRYRKKCLAVVFLNGFVAILGLVGFQLTGLGIDVLRKAVDPAAPAVRWPLGYAPPESWSLVAELSTVAVMMALMAVLSLAIKYWAAIVSAQLSQQIVIQLRTEVYDKLQRLSFRYFDDHDSSSLINRVAGDVQAIRQFVDGVVIKCLVVVITLAVCIVYMLRLNVGLTIACLATTPLLWWGAIWFARVSREQYLQASKLGDEMVRVLSENVQGIQVVKGFAAEKGQIERFAEANRQIVEHKFGIFWSLSLYQPIMGILTQINMLVLIGYGSYLTIRGELPLGTGLFVFANLLHEFANQVGHVTNIANSIQSSLTASERVFEILDAPLEVDSPASPQQPVQVRGEYVLEQVSFEYVPGKPVLKEINLRIGAGQMVGITGETGAGKTTLLALLTRFHDPTSGRILLDGVDLKAWDLPHLRRQIGMVFQESFLFSNTVSNNIAFGKPTATLDEIEFAARQAAAEEFISAMPGQYQNVVGEYGTNLSGGQKQRISLARALILRPPVLILDDATAAVDSETEHAIQQTLDRLRGERTVILVSSRVSTLRHADQIFVLNAGLLAETGNHQQLMQMHGHYFQMAQLQAWEQTLTEPEDSLPEDREASAWSNGQGATFPQMKGIRNV</sequence>
<evidence type="ECO:0000256" key="3">
    <source>
        <dbReference type="ARBA" id="ARBA00022475"/>
    </source>
</evidence>
<organism evidence="13 14">
    <name type="scientific">Planctopirus hydrillae</name>
    <dbReference type="NCBI Taxonomy" id="1841610"/>
    <lineage>
        <taxon>Bacteria</taxon>
        <taxon>Pseudomonadati</taxon>
        <taxon>Planctomycetota</taxon>
        <taxon>Planctomycetia</taxon>
        <taxon>Planctomycetales</taxon>
        <taxon>Planctomycetaceae</taxon>
        <taxon>Planctopirus</taxon>
    </lineage>
</organism>
<feature type="domain" description="ABC transmembrane type-1" evidence="12">
    <location>
        <begin position="39"/>
        <end position="342"/>
    </location>
</feature>
<dbReference type="OrthoDB" id="9762778at2"/>
<dbReference type="Proteomes" id="UP000094828">
    <property type="component" value="Unassembled WGS sequence"/>
</dbReference>
<feature type="transmembrane region" description="Helical" evidence="10">
    <location>
        <begin position="38"/>
        <end position="58"/>
    </location>
</feature>
<evidence type="ECO:0000256" key="7">
    <source>
        <dbReference type="ARBA" id="ARBA00022989"/>
    </source>
</evidence>
<dbReference type="InterPro" id="IPR017871">
    <property type="entry name" value="ABC_transporter-like_CS"/>
</dbReference>
<keyword evidence="14" id="KW-1185">Reference proteome</keyword>
<dbReference type="InterPro" id="IPR011527">
    <property type="entry name" value="ABC1_TM_dom"/>
</dbReference>
<dbReference type="RefSeq" id="WP_068851468.1">
    <property type="nucleotide sequence ID" value="NZ_LYDR01000152.1"/>
</dbReference>
<evidence type="ECO:0000313" key="14">
    <source>
        <dbReference type="Proteomes" id="UP000094828"/>
    </source>
</evidence>
<dbReference type="GO" id="GO:0016887">
    <property type="term" value="F:ATP hydrolysis activity"/>
    <property type="evidence" value="ECO:0007669"/>
    <property type="project" value="InterPro"/>
</dbReference>
<dbReference type="GO" id="GO:0005524">
    <property type="term" value="F:ATP binding"/>
    <property type="evidence" value="ECO:0007669"/>
    <property type="project" value="UniProtKB-KW"/>
</dbReference>
<dbReference type="PANTHER" id="PTHR43394:SF1">
    <property type="entry name" value="ATP-BINDING CASSETTE SUB-FAMILY B MEMBER 10, MITOCHONDRIAL"/>
    <property type="match status" value="1"/>
</dbReference>
<dbReference type="PROSITE" id="PS00211">
    <property type="entry name" value="ABC_TRANSPORTER_1"/>
    <property type="match status" value="1"/>
</dbReference>
<dbReference type="InterPro" id="IPR027417">
    <property type="entry name" value="P-loop_NTPase"/>
</dbReference>
<feature type="transmembrane region" description="Helical" evidence="10">
    <location>
        <begin position="95"/>
        <end position="116"/>
    </location>
</feature>
<dbReference type="EMBL" id="LYDR01000152">
    <property type="protein sequence ID" value="ODA28425.1"/>
    <property type="molecule type" value="Genomic_DNA"/>
</dbReference>
<dbReference type="SUPFAM" id="SSF52540">
    <property type="entry name" value="P-loop containing nucleoside triphosphate hydrolases"/>
    <property type="match status" value="1"/>
</dbReference>
<evidence type="ECO:0000256" key="9">
    <source>
        <dbReference type="SAM" id="MobiDB-lite"/>
    </source>
</evidence>
<dbReference type="CDD" id="cd07346">
    <property type="entry name" value="ABC_6TM_exporters"/>
    <property type="match status" value="1"/>
</dbReference>
<evidence type="ECO:0000313" key="13">
    <source>
        <dbReference type="EMBL" id="ODA28425.1"/>
    </source>
</evidence>